<keyword evidence="4" id="KW-0472">Membrane</keyword>
<keyword evidence="4" id="KW-0812">Transmembrane</keyword>
<dbReference type="InterPro" id="IPR004089">
    <property type="entry name" value="MCPsignal_dom"/>
</dbReference>
<feature type="domain" description="HAMP" evidence="6">
    <location>
        <begin position="489"/>
        <end position="541"/>
    </location>
</feature>
<accession>A0A0E2BVV8</accession>
<keyword evidence="4" id="KW-1133">Transmembrane helix</keyword>
<feature type="transmembrane region" description="Helical" evidence="4">
    <location>
        <begin position="137"/>
        <end position="157"/>
    </location>
</feature>
<evidence type="ECO:0000259" key="6">
    <source>
        <dbReference type="PROSITE" id="PS50885"/>
    </source>
</evidence>
<keyword evidence="8" id="KW-1185">Reference proteome</keyword>
<dbReference type="Gene3D" id="3.30.450.20">
    <property type="entry name" value="PAS domain"/>
    <property type="match status" value="1"/>
</dbReference>
<dbReference type="GO" id="GO:0005886">
    <property type="term" value="C:plasma membrane"/>
    <property type="evidence" value="ECO:0007669"/>
    <property type="project" value="TreeGrafter"/>
</dbReference>
<evidence type="ECO:0000256" key="1">
    <source>
        <dbReference type="ARBA" id="ARBA00022500"/>
    </source>
</evidence>
<dbReference type="PANTHER" id="PTHR43531">
    <property type="entry name" value="PROTEIN ICFG"/>
    <property type="match status" value="1"/>
</dbReference>
<comment type="similarity">
    <text evidence="2">Belongs to the methyl-accepting chemotaxis (MCP) protein family.</text>
</comment>
<proteinExistence type="inferred from homology"/>
<dbReference type="RefSeq" id="WP_004475839.1">
    <property type="nucleotide sequence ID" value="NZ_AHON02000013.1"/>
</dbReference>
<dbReference type="InterPro" id="IPR051310">
    <property type="entry name" value="MCP_chemotaxis"/>
</dbReference>
<feature type="transmembrane region" description="Helical" evidence="4">
    <location>
        <begin position="49"/>
        <end position="68"/>
    </location>
</feature>
<comment type="caution">
    <text evidence="7">The sequence shown here is derived from an EMBL/GenBank/DDBJ whole genome shotgun (WGS) entry which is preliminary data.</text>
</comment>
<keyword evidence="1" id="KW-0145">Chemotaxis</keyword>
<evidence type="ECO:0000256" key="3">
    <source>
        <dbReference type="PROSITE-ProRule" id="PRU00284"/>
    </source>
</evidence>
<evidence type="ECO:0000259" key="5">
    <source>
        <dbReference type="PROSITE" id="PS50111"/>
    </source>
</evidence>
<dbReference type="SUPFAM" id="SSF58104">
    <property type="entry name" value="Methyl-accepting chemotaxis protein (MCP) signaling domain"/>
    <property type="match status" value="1"/>
</dbReference>
<dbReference type="EMBL" id="AHON02000013">
    <property type="protein sequence ID" value="EKO35703.1"/>
    <property type="molecule type" value="Genomic_DNA"/>
</dbReference>
<dbReference type="GO" id="GO:0007165">
    <property type="term" value="P:signal transduction"/>
    <property type="evidence" value="ECO:0007669"/>
    <property type="project" value="UniProtKB-KW"/>
</dbReference>
<dbReference type="PANTHER" id="PTHR43531:SF11">
    <property type="entry name" value="METHYL-ACCEPTING CHEMOTAXIS PROTEIN 3"/>
    <property type="match status" value="1"/>
</dbReference>
<evidence type="ECO:0000256" key="4">
    <source>
        <dbReference type="SAM" id="Phobius"/>
    </source>
</evidence>
<name>A0A0E2BVV8_9LEPT</name>
<dbReference type="PROSITE" id="PS50885">
    <property type="entry name" value="HAMP"/>
    <property type="match status" value="1"/>
</dbReference>
<dbReference type="PROSITE" id="PS50111">
    <property type="entry name" value="CHEMOTAXIS_TRANSDUC_2"/>
    <property type="match status" value="1"/>
</dbReference>
<dbReference type="CDD" id="cd18773">
    <property type="entry name" value="PDC1_HK_sensor"/>
    <property type="match status" value="1"/>
</dbReference>
<dbReference type="GO" id="GO:0004888">
    <property type="term" value="F:transmembrane signaling receptor activity"/>
    <property type="evidence" value="ECO:0007669"/>
    <property type="project" value="TreeGrafter"/>
</dbReference>
<feature type="domain" description="Methyl-accepting transducer" evidence="5">
    <location>
        <begin position="574"/>
        <end position="810"/>
    </location>
</feature>
<evidence type="ECO:0000313" key="7">
    <source>
        <dbReference type="EMBL" id="EKO35703.1"/>
    </source>
</evidence>
<dbReference type="SMART" id="SM00283">
    <property type="entry name" value="MA"/>
    <property type="match status" value="1"/>
</dbReference>
<feature type="transmembrane region" description="Helical" evidence="4">
    <location>
        <begin position="189"/>
        <end position="211"/>
    </location>
</feature>
<gene>
    <name evidence="7" type="ORF">LEP1GSC179_1313</name>
</gene>
<feature type="transmembrane region" description="Helical" evidence="4">
    <location>
        <begin position="12"/>
        <end position="37"/>
    </location>
</feature>
<dbReference type="InterPro" id="IPR003660">
    <property type="entry name" value="HAMP_dom"/>
</dbReference>
<dbReference type="Pfam" id="PF00015">
    <property type="entry name" value="MCPsignal"/>
    <property type="match status" value="1"/>
</dbReference>
<evidence type="ECO:0000313" key="8">
    <source>
        <dbReference type="Proteomes" id="UP000006329"/>
    </source>
</evidence>
<reference evidence="7" key="1">
    <citation type="submission" date="2012-10" db="EMBL/GenBank/DDBJ databases">
        <authorList>
            <person name="Harkins D.M."/>
            <person name="Durkin A.S."/>
            <person name="Brinkac L.M."/>
            <person name="Haft D.H."/>
            <person name="Selengut J.D."/>
            <person name="Sanka R."/>
            <person name="DePew J."/>
            <person name="Purushe J."/>
            <person name="Matthias M.A."/>
            <person name="Vinetz J.M."/>
            <person name="Sutton G.G."/>
            <person name="Nierman W.C."/>
            <person name="Fouts D.E."/>
        </authorList>
    </citation>
    <scope>NUCLEOTIDE SEQUENCE [LARGE SCALE GENOMIC DNA]</scope>
    <source>
        <strain evidence="7">MOR084</strain>
    </source>
</reference>
<dbReference type="AlphaFoldDB" id="A0A0E2BVV8"/>
<dbReference type="Gene3D" id="1.10.287.950">
    <property type="entry name" value="Methyl-accepting chemotaxis protein"/>
    <property type="match status" value="1"/>
</dbReference>
<evidence type="ECO:0000256" key="2">
    <source>
        <dbReference type="ARBA" id="ARBA00029447"/>
    </source>
</evidence>
<sequence length="846" mass="94526">MDDNITNSIRKFILHFILITEVVGFTLTIGAAVLFYKMFLEMDSGQLEIAIQITLAASIFTLIFAVFSDMRRLRPLQKYLFITEKGIADKEIIVNAQKSVFRIPFFHSVEIGLRILITASVVITILGRFVVLDATDYYNLYAITLLMSLSIGVYTFLVSEKLTSNLIEAGTFKNIDISSLVKIRLTGSLTITFIFIMCILAIAISCLVFKLNHSAIQKSYFNQMENMNETLNIFTESIFEEVQSDAKKLQKNSLFLSLIENRKTDEIQKFLDILLNHSPKYESISLIKRENQSWSVFIGTGILSKDRESILKDFDLPSEDTVIETISRKRIFLSEPIASPVSGTPILLILETIPQNKNLYVAYSLRIADLTSKLIGSIQIGKSGRSGLISPNEVFINHTNPSLNLKNLKSFSFYPQVKNYRNKVPLRYLFNGKYKYTILYKSPKYDFLTFTSVECEEITSEAIICVYAMAGISFAGLFLIGILIYLILRKRIKPLEESKNALEAMAEGNLTDGLKVFSMDEIGEMAISINSFNKNVKKVLHKIANSSENLASSSDEMLKAHHSISDNAQNQASSSEEISASIEEISAGMDGMETQTEEQVNLLDQFGLDMSQFSHSIHATFRNLEKTMSEVERIAGNAQQGEKSLELTNHSITKISRSSEDIAGVIEIINNISEQIHLLSLNTAIEAARAGNAGRGFAVVADEISKLADKTTNSIKNIEEIIQNNETEIGIGIQNITDTVRVISGIIQGISEINHQMKVVNQFMEDQLSKNDQMNLTAKEVKGRADAIQAAVREQKTAIEVISKRITTINELNQSSAASSEELSSNSINLAKLAEELKQEVEFFKL</sequence>
<keyword evidence="3" id="KW-0807">Transducer</keyword>
<feature type="transmembrane region" description="Helical" evidence="4">
    <location>
        <begin position="466"/>
        <end position="488"/>
    </location>
</feature>
<protein>
    <submittedName>
        <fullName evidence="7">Methyl-accepting chemotaxis protein signaling domain protein</fullName>
    </submittedName>
</protein>
<organism evidence="7 8">
    <name type="scientific">Leptospira santarosai str. MOR084</name>
    <dbReference type="NCBI Taxonomy" id="1049984"/>
    <lineage>
        <taxon>Bacteria</taxon>
        <taxon>Pseudomonadati</taxon>
        <taxon>Spirochaetota</taxon>
        <taxon>Spirochaetia</taxon>
        <taxon>Leptospirales</taxon>
        <taxon>Leptospiraceae</taxon>
        <taxon>Leptospira</taxon>
    </lineage>
</organism>
<dbReference type="GO" id="GO:0006935">
    <property type="term" value="P:chemotaxis"/>
    <property type="evidence" value="ECO:0007669"/>
    <property type="project" value="UniProtKB-KW"/>
</dbReference>
<dbReference type="CDD" id="cd06225">
    <property type="entry name" value="HAMP"/>
    <property type="match status" value="1"/>
</dbReference>
<dbReference type="Proteomes" id="UP000006329">
    <property type="component" value="Unassembled WGS sequence"/>
</dbReference>